<feature type="region of interest" description="Disordered" evidence="2">
    <location>
        <begin position="268"/>
        <end position="301"/>
    </location>
</feature>
<dbReference type="EMBL" id="AP028907">
    <property type="protein sequence ID" value="BES82270.1"/>
    <property type="molecule type" value="Genomic_DNA"/>
</dbReference>
<comment type="cofactor">
    <cofactor evidence="1">
        <name>Mn(2+)</name>
        <dbReference type="ChEBI" id="CHEBI:29035"/>
    </cofactor>
</comment>
<feature type="domain" description="PD-(D/E)XK endonuclease-like" evidence="3">
    <location>
        <begin position="133"/>
        <end position="286"/>
    </location>
</feature>
<evidence type="ECO:0000259" key="3">
    <source>
        <dbReference type="Pfam" id="PF12705"/>
    </source>
</evidence>
<accession>A0ABM8IZP4</accession>
<evidence type="ECO:0000313" key="5">
    <source>
        <dbReference type="Proteomes" id="UP001341135"/>
    </source>
</evidence>
<evidence type="ECO:0000256" key="1">
    <source>
        <dbReference type="ARBA" id="ARBA00001936"/>
    </source>
</evidence>
<dbReference type="InterPro" id="IPR011604">
    <property type="entry name" value="PDDEXK-like_dom_sf"/>
</dbReference>
<evidence type="ECO:0000256" key="2">
    <source>
        <dbReference type="SAM" id="MobiDB-lite"/>
    </source>
</evidence>
<proteinExistence type="predicted"/>
<sequence length="301" mass="33554">MICMEESLALVGRLAREAGPPVVAASSLGSWHWCSIKAWHSTSLFNAGWLSPDSLPLEAWRGLALLWAAEFSKNSFIRVIRGRLLHGEDPGSAIGDALQGAALARRLAQGGAEEMQRLNREGVVPVLGLIDPGAYERQLRRYAEADDPVEYYRREEWPLIARKPRGRVYTVIGVPDQVEWSPAGLRVVEVKTTSRPQLMRRRQRGYWAARTQLAAYAWILSERWPVEEAVLLVRDASGATVLRERLDPGELAAWFEDHVLPEIGDWLASPRPPAKPARPPCRSCEYGGRHPLTREGSPSTA</sequence>
<evidence type="ECO:0000313" key="4">
    <source>
        <dbReference type="EMBL" id="BES82270.1"/>
    </source>
</evidence>
<gene>
    <name evidence="4" type="ORF">PABY_18370</name>
</gene>
<protein>
    <recommendedName>
        <fullName evidence="3">PD-(D/E)XK endonuclease-like domain-containing protein</fullName>
    </recommendedName>
</protein>
<dbReference type="Proteomes" id="UP001341135">
    <property type="component" value="Chromosome"/>
</dbReference>
<keyword evidence="5" id="KW-1185">Reference proteome</keyword>
<feature type="compositionally biased region" description="Pro residues" evidence="2">
    <location>
        <begin position="270"/>
        <end position="279"/>
    </location>
</feature>
<reference evidence="4 5" key="1">
    <citation type="submission" date="2023-09" db="EMBL/GenBank/DDBJ databases">
        <title>Pyrofollis japonicus gen. nov. sp. nov., a novel member of the family Pyrodictiaceae isolated from the Iheya North hydrothermal field.</title>
        <authorList>
            <person name="Miyazaki U."/>
            <person name="Sanari M."/>
            <person name="Tame A."/>
            <person name="Kitajima M."/>
            <person name="Okamoto A."/>
            <person name="Sawayama S."/>
            <person name="Miyazaki J."/>
            <person name="Takai K."/>
            <person name="Nakagawa S."/>
        </authorList>
    </citation>
    <scope>NUCLEOTIDE SEQUENCE [LARGE SCALE GENOMIC DNA]</scope>
    <source>
        <strain evidence="4 5">AV2</strain>
    </source>
</reference>
<dbReference type="Gene3D" id="3.90.320.10">
    <property type="match status" value="1"/>
</dbReference>
<dbReference type="Pfam" id="PF12705">
    <property type="entry name" value="PDDEXK_1"/>
    <property type="match status" value="1"/>
</dbReference>
<organism evidence="4 5">
    <name type="scientific">Pyrodictium abyssi</name>
    <dbReference type="NCBI Taxonomy" id="54256"/>
    <lineage>
        <taxon>Archaea</taxon>
        <taxon>Thermoproteota</taxon>
        <taxon>Thermoprotei</taxon>
        <taxon>Desulfurococcales</taxon>
        <taxon>Pyrodictiaceae</taxon>
        <taxon>Pyrodictium</taxon>
    </lineage>
</organism>
<name>A0ABM8IZP4_9CREN</name>
<dbReference type="InterPro" id="IPR038726">
    <property type="entry name" value="PDDEXK_AddAB-type"/>
</dbReference>